<keyword evidence="2 6" id="KW-0812">Transmembrane</keyword>
<dbReference type="InterPro" id="IPR051136">
    <property type="entry name" value="Intracellular_Lectin-GPT"/>
</dbReference>
<comment type="subcellular location">
    <subcellularLocation>
        <location evidence="1">Membrane</location>
        <topology evidence="1">Single-pass type I membrane protein</topology>
    </subcellularLocation>
</comment>
<dbReference type="PANTHER" id="PTHR12223">
    <property type="entry name" value="VESICULAR MANNOSE-BINDING LECTIN"/>
    <property type="match status" value="1"/>
</dbReference>
<feature type="transmembrane region" description="Helical" evidence="6">
    <location>
        <begin position="338"/>
        <end position="357"/>
    </location>
</feature>
<dbReference type="KEGG" id="mbr:MONBRDRAFT_33100"/>
<reference evidence="9 10" key="1">
    <citation type="journal article" date="2008" name="Nature">
        <title>The genome of the choanoflagellate Monosiga brevicollis and the origin of metazoans.</title>
        <authorList>
            <consortium name="JGI Sequencing"/>
            <person name="King N."/>
            <person name="Westbrook M.J."/>
            <person name="Young S.L."/>
            <person name="Kuo A."/>
            <person name="Abedin M."/>
            <person name="Chapman J."/>
            <person name="Fairclough S."/>
            <person name="Hellsten U."/>
            <person name="Isogai Y."/>
            <person name="Letunic I."/>
            <person name="Marr M."/>
            <person name="Pincus D."/>
            <person name="Putnam N."/>
            <person name="Rokas A."/>
            <person name="Wright K.J."/>
            <person name="Zuzow R."/>
            <person name="Dirks W."/>
            <person name="Good M."/>
            <person name="Goodstein D."/>
            <person name="Lemons D."/>
            <person name="Li W."/>
            <person name="Lyons J.B."/>
            <person name="Morris A."/>
            <person name="Nichols S."/>
            <person name="Richter D.J."/>
            <person name="Salamov A."/>
            <person name="Bork P."/>
            <person name="Lim W.A."/>
            <person name="Manning G."/>
            <person name="Miller W.T."/>
            <person name="McGinnis W."/>
            <person name="Shapiro H."/>
            <person name="Tjian R."/>
            <person name="Grigoriev I.V."/>
            <person name="Rokhsar D."/>
        </authorList>
    </citation>
    <scope>NUCLEOTIDE SEQUENCE [LARGE SCALE GENOMIC DNA]</scope>
    <source>
        <strain evidence="10">MX1 / ATCC 50154</strain>
    </source>
</reference>
<dbReference type="PANTHER" id="PTHR12223:SF45">
    <property type="entry name" value="RE50040P"/>
    <property type="match status" value="1"/>
</dbReference>
<dbReference type="SUPFAM" id="SSF49899">
    <property type="entry name" value="Concanavalin A-like lectins/glucanases"/>
    <property type="match status" value="1"/>
</dbReference>
<dbReference type="InterPro" id="IPR005052">
    <property type="entry name" value="Lectin_leg"/>
</dbReference>
<dbReference type="STRING" id="81824.A9V3P8"/>
<protein>
    <recommendedName>
        <fullName evidence="8">L-type lectin-like domain-containing protein</fullName>
    </recommendedName>
</protein>
<dbReference type="GO" id="GO:0005793">
    <property type="term" value="C:endoplasmic reticulum-Golgi intermediate compartment"/>
    <property type="evidence" value="ECO:0000318"/>
    <property type="project" value="GO_Central"/>
</dbReference>
<evidence type="ECO:0000256" key="5">
    <source>
        <dbReference type="ARBA" id="ARBA00023136"/>
    </source>
</evidence>
<evidence type="ECO:0000256" key="2">
    <source>
        <dbReference type="ARBA" id="ARBA00022692"/>
    </source>
</evidence>
<dbReference type="GO" id="GO:0005537">
    <property type="term" value="F:D-mannose binding"/>
    <property type="evidence" value="ECO:0000318"/>
    <property type="project" value="GO_Central"/>
</dbReference>
<evidence type="ECO:0000313" key="10">
    <source>
        <dbReference type="Proteomes" id="UP000001357"/>
    </source>
</evidence>
<name>A9V3P8_MONBE</name>
<dbReference type="PROSITE" id="PS51328">
    <property type="entry name" value="L_LECTIN_LIKE"/>
    <property type="match status" value="1"/>
</dbReference>
<dbReference type="RefSeq" id="XP_001747382.1">
    <property type="nucleotide sequence ID" value="XM_001747330.1"/>
</dbReference>
<proteinExistence type="predicted"/>
<feature type="domain" description="L-type lectin-like" evidence="8">
    <location>
        <begin position="31"/>
        <end position="253"/>
    </location>
</feature>
<dbReference type="AlphaFoldDB" id="A9V3P8"/>
<dbReference type="GO" id="GO:0030134">
    <property type="term" value="C:COPII-coated ER to Golgi transport vesicle"/>
    <property type="evidence" value="ECO:0000318"/>
    <property type="project" value="GO_Central"/>
</dbReference>
<sequence length="372" mass="41895">MELRSILASTLLVLVALAGAISAQDHLQPAGAVYQEHTLTQPYLTSGLVMPFWDFIGHAVISDEFIRLTPDRQSKRGGLWNSKPVSVSEWEVLVDFKVHGQGKNLYGDGFAFWYTKEKNMLGDVFGSKDHWTGLAIFFDTYSNQQLHHQEGAYVSALINDGTIDYDHDADGTHQQMASCTAKLRNKDHATRFRVSYRSNTLKLELDVENANEWTECFFVPDVNLPPNYYFGISAATGDLADNHDVISVRTSDPPPLTEGEQDRVKALEASGEKMGTDDGQDKFADALKKKTPFARFHERARRHIGEQRKRTDFNQAKKKDPVLARLSRERDSSGPSSFLLWGVLIVVLIAGIGGVYYKTQVYDKSKKQHFEF</sequence>
<feature type="chain" id="PRO_5002742644" description="L-type lectin-like domain-containing protein" evidence="7">
    <location>
        <begin position="24"/>
        <end position="372"/>
    </location>
</feature>
<dbReference type="GO" id="GO:0005789">
    <property type="term" value="C:endoplasmic reticulum membrane"/>
    <property type="evidence" value="ECO:0000318"/>
    <property type="project" value="GO_Central"/>
</dbReference>
<dbReference type="Gene3D" id="2.60.120.200">
    <property type="match status" value="1"/>
</dbReference>
<gene>
    <name evidence="9" type="ORF">MONBRDRAFT_33100</name>
</gene>
<dbReference type="Pfam" id="PF03388">
    <property type="entry name" value="Lectin_leg-like"/>
    <property type="match status" value="1"/>
</dbReference>
<evidence type="ECO:0000259" key="8">
    <source>
        <dbReference type="PROSITE" id="PS51328"/>
    </source>
</evidence>
<accession>A9V3P8</accession>
<evidence type="ECO:0000256" key="3">
    <source>
        <dbReference type="ARBA" id="ARBA00022729"/>
    </source>
</evidence>
<keyword evidence="4 6" id="KW-1133">Transmembrane helix</keyword>
<keyword evidence="10" id="KW-1185">Reference proteome</keyword>
<dbReference type="GO" id="GO:0006888">
    <property type="term" value="P:endoplasmic reticulum to Golgi vesicle-mediated transport"/>
    <property type="evidence" value="ECO:0000318"/>
    <property type="project" value="GO_Central"/>
</dbReference>
<evidence type="ECO:0000256" key="1">
    <source>
        <dbReference type="ARBA" id="ARBA00004479"/>
    </source>
</evidence>
<evidence type="ECO:0000256" key="4">
    <source>
        <dbReference type="ARBA" id="ARBA00022989"/>
    </source>
</evidence>
<evidence type="ECO:0000256" key="6">
    <source>
        <dbReference type="SAM" id="Phobius"/>
    </source>
</evidence>
<dbReference type="Proteomes" id="UP000001357">
    <property type="component" value="Unassembled WGS sequence"/>
</dbReference>
<dbReference type="GO" id="GO:0000139">
    <property type="term" value="C:Golgi membrane"/>
    <property type="evidence" value="ECO:0000318"/>
    <property type="project" value="GO_Central"/>
</dbReference>
<dbReference type="GeneID" id="5892575"/>
<dbReference type="OMA" id="WGAPARF"/>
<evidence type="ECO:0000313" key="9">
    <source>
        <dbReference type="EMBL" id="EDQ87849.1"/>
    </source>
</evidence>
<feature type="signal peptide" evidence="7">
    <location>
        <begin position="1"/>
        <end position="23"/>
    </location>
</feature>
<keyword evidence="5 6" id="KW-0472">Membrane</keyword>
<dbReference type="FunCoup" id="A9V3P8">
    <property type="interactions" value="1454"/>
</dbReference>
<dbReference type="EMBL" id="CH991557">
    <property type="protein sequence ID" value="EDQ87849.1"/>
    <property type="molecule type" value="Genomic_DNA"/>
</dbReference>
<dbReference type="eggNOG" id="KOG3839">
    <property type="taxonomic scope" value="Eukaryota"/>
</dbReference>
<keyword evidence="3 7" id="KW-0732">Signal</keyword>
<dbReference type="InterPro" id="IPR013320">
    <property type="entry name" value="ConA-like_dom_sf"/>
</dbReference>
<organism evidence="9 10">
    <name type="scientific">Monosiga brevicollis</name>
    <name type="common">Choanoflagellate</name>
    <dbReference type="NCBI Taxonomy" id="81824"/>
    <lineage>
        <taxon>Eukaryota</taxon>
        <taxon>Choanoflagellata</taxon>
        <taxon>Craspedida</taxon>
        <taxon>Salpingoecidae</taxon>
        <taxon>Monosiga</taxon>
    </lineage>
</organism>
<evidence type="ECO:0000256" key="7">
    <source>
        <dbReference type="SAM" id="SignalP"/>
    </source>
</evidence>
<dbReference type="InParanoid" id="A9V3P8"/>